<keyword evidence="5" id="KW-0732">Signal</keyword>
<dbReference type="Gene3D" id="3.30.1330.60">
    <property type="entry name" value="OmpA-like domain"/>
    <property type="match status" value="1"/>
</dbReference>
<dbReference type="Gene3D" id="3.40.50.410">
    <property type="entry name" value="von Willebrand factor, type A domain"/>
    <property type="match status" value="1"/>
</dbReference>
<comment type="subcellular location">
    <subcellularLocation>
        <location evidence="1">Cell outer membrane</location>
    </subcellularLocation>
</comment>
<evidence type="ECO:0000313" key="8">
    <source>
        <dbReference type="Proteomes" id="UP000189733"/>
    </source>
</evidence>
<dbReference type="PRINTS" id="PR01021">
    <property type="entry name" value="OMPADOMAIN"/>
</dbReference>
<dbReference type="PROSITE" id="PS51123">
    <property type="entry name" value="OMPA_2"/>
    <property type="match status" value="1"/>
</dbReference>
<evidence type="ECO:0000259" key="6">
    <source>
        <dbReference type="PROSITE" id="PS51123"/>
    </source>
</evidence>
<dbReference type="InterPro" id="IPR006664">
    <property type="entry name" value="OMP_bac"/>
</dbReference>
<dbReference type="EMBL" id="FUYA01000009">
    <property type="protein sequence ID" value="SKA78778.1"/>
    <property type="molecule type" value="Genomic_DNA"/>
</dbReference>
<feature type="domain" description="OmpA-like" evidence="6">
    <location>
        <begin position="227"/>
        <end position="342"/>
    </location>
</feature>
<keyword evidence="8" id="KW-1185">Reference proteome</keyword>
<evidence type="ECO:0000313" key="7">
    <source>
        <dbReference type="EMBL" id="SKA78778.1"/>
    </source>
</evidence>
<evidence type="ECO:0000256" key="3">
    <source>
        <dbReference type="ARBA" id="ARBA00023237"/>
    </source>
</evidence>
<proteinExistence type="predicted"/>
<dbReference type="PANTHER" id="PTHR30329:SF21">
    <property type="entry name" value="LIPOPROTEIN YIAD-RELATED"/>
    <property type="match status" value="1"/>
</dbReference>
<dbReference type="OrthoDB" id="9805566at2"/>
<organism evidence="7 8">
    <name type="scientific">Desulfobaculum bizertense DSM 18034</name>
    <dbReference type="NCBI Taxonomy" id="1121442"/>
    <lineage>
        <taxon>Bacteria</taxon>
        <taxon>Pseudomonadati</taxon>
        <taxon>Thermodesulfobacteriota</taxon>
        <taxon>Desulfovibrionia</taxon>
        <taxon>Desulfovibrionales</taxon>
        <taxon>Desulfovibrionaceae</taxon>
        <taxon>Desulfobaculum</taxon>
    </lineage>
</organism>
<name>A0A1T4WPI6_9BACT</name>
<reference evidence="7 8" key="1">
    <citation type="submission" date="2017-02" db="EMBL/GenBank/DDBJ databases">
        <authorList>
            <person name="Peterson S.W."/>
        </authorList>
    </citation>
    <scope>NUCLEOTIDE SEQUENCE [LARGE SCALE GENOMIC DNA]</scope>
    <source>
        <strain evidence="7 8">DSM 18034</strain>
    </source>
</reference>
<evidence type="ECO:0000256" key="4">
    <source>
        <dbReference type="PROSITE-ProRule" id="PRU00473"/>
    </source>
</evidence>
<dbReference type="InterPro" id="IPR006665">
    <property type="entry name" value="OmpA-like"/>
</dbReference>
<sequence>MIRMRMKSLVTLAFVGVFLMCIASVASARVELVPKADSFTLFQDYSGSMAMKHQDLGEEKIVLAKHFLQRFNENVPDRDYEARFYTSSPYKWMLGGKYDRDIMGRTIDKLNTGYTVSNRLTALGRDMGKLDSAITDMKKKNAIILVSDGENNLGMDPVEEARQLYANHPGEMCIHVVSFADTEEGQKTLDDIAALNPCSVSVYGPDLLCNDDAMKDFVKRVFFDEVMVDDEEVIPLRINFDFDSAKIRPDMMPILDEAAELIKKHEGMAGVILEGHTCNIGTEEYNMGLSQRRADSVKKYLVDHGVDGNMLSTKAYGESMPKYDNNTKEGRRLNRRVEIVFE</sequence>
<dbReference type="PANTHER" id="PTHR30329">
    <property type="entry name" value="STATOR ELEMENT OF FLAGELLAR MOTOR COMPLEX"/>
    <property type="match status" value="1"/>
</dbReference>
<dbReference type="Pfam" id="PF00691">
    <property type="entry name" value="OmpA"/>
    <property type="match status" value="1"/>
</dbReference>
<dbReference type="AlphaFoldDB" id="A0A1T4WPI6"/>
<dbReference type="InterPro" id="IPR036737">
    <property type="entry name" value="OmpA-like_sf"/>
</dbReference>
<gene>
    <name evidence="7" type="ORF">SAMN02745702_02432</name>
</gene>
<dbReference type="SUPFAM" id="SSF103088">
    <property type="entry name" value="OmpA-like"/>
    <property type="match status" value="1"/>
</dbReference>
<dbReference type="InterPro" id="IPR036465">
    <property type="entry name" value="vWFA_dom_sf"/>
</dbReference>
<feature type="signal peptide" evidence="5">
    <location>
        <begin position="1"/>
        <end position="28"/>
    </location>
</feature>
<evidence type="ECO:0000256" key="5">
    <source>
        <dbReference type="SAM" id="SignalP"/>
    </source>
</evidence>
<evidence type="ECO:0000256" key="2">
    <source>
        <dbReference type="ARBA" id="ARBA00023136"/>
    </source>
</evidence>
<dbReference type="Proteomes" id="UP000189733">
    <property type="component" value="Unassembled WGS sequence"/>
</dbReference>
<accession>A0A1T4WPI6</accession>
<evidence type="ECO:0000256" key="1">
    <source>
        <dbReference type="ARBA" id="ARBA00004442"/>
    </source>
</evidence>
<dbReference type="SUPFAM" id="SSF53300">
    <property type="entry name" value="vWA-like"/>
    <property type="match status" value="1"/>
</dbReference>
<feature type="chain" id="PRO_5012933625" evidence="5">
    <location>
        <begin position="29"/>
        <end position="342"/>
    </location>
</feature>
<dbReference type="CDD" id="cd07185">
    <property type="entry name" value="OmpA_C-like"/>
    <property type="match status" value="1"/>
</dbReference>
<dbReference type="GO" id="GO:0009279">
    <property type="term" value="C:cell outer membrane"/>
    <property type="evidence" value="ECO:0007669"/>
    <property type="project" value="UniProtKB-SubCell"/>
</dbReference>
<keyword evidence="2 4" id="KW-0472">Membrane</keyword>
<protein>
    <submittedName>
        <fullName evidence="7">OmpA-OmpF porin, OOP family</fullName>
    </submittedName>
</protein>
<dbReference type="RefSeq" id="WP_078685716.1">
    <property type="nucleotide sequence ID" value="NZ_FUYA01000009.1"/>
</dbReference>
<dbReference type="InterPro" id="IPR050330">
    <property type="entry name" value="Bact_OuterMem_StrucFunc"/>
</dbReference>
<keyword evidence="3" id="KW-0998">Cell outer membrane</keyword>
<dbReference type="STRING" id="1121442.SAMN02745702_02432"/>